<evidence type="ECO:0000256" key="1">
    <source>
        <dbReference type="ARBA" id="ARBA00022723"/>
    </source>
</evidence>
<dbReference type="AlphaFoldDB" id="A0ABD3SCL8"/>
<feature type="region of interest" description="Disordered" evidence="4">
    <location>
        <begin position="751"/>
        <end position="777"/>
    </location>
</feature>
<keyword evidence="3" id="KW-0862">Zinc</keyword>
<gene>
    <name evidence="6" type="ORF">ACHAXA_000650</name>
</gene>
<name>A0ABD3SCL8_9STRA</name>
<evidence type="ECO:0000256" key="4">
    <source>
        <dbReference type="SAM" id="MobiDB-lite"/>
    </source>
</evidence>
<reference evidence="6 7" key="1">
    <citation type="submission" date="2024-10" db="EMBL/GenBank/DDBJ databases">
        <title>Updated reference genomes for cyclostephanoid diatoms.</title>
        <authorList>
            <person name="Roberts W.R."/>
            <person name="Alverson A.J."/>
        </authorList>
    </citation>
    <scope>NUCLEOTIDE SEQUENCE [LARGE SCALE GENOMIC DNA]</scope>
    <source>
        <strain evidence="6 7">AJA228-03</strain>
    </source>
</reference>
<evidence type="ECO:0000256" key="5">
    <source>
        <dbReference type="SAM" id="Phobius"/>
    </source>
</evidence>
<sequence>MRMASAGGARRLSISSWPVHAALIVGRDGEFPSLLPLRDKNMQLNENKPHSPRLLPTHDESARLLGKNDTSPSAGMTSAYGDSEGILLSLFCFIVLIPCMLAACAQSIYCVKKRRQDRLERQLLAVSTNPTSRMLVLSEIFKDDGRPVTEDEAYVKKKKRVLVKKHRKRTQEELTDWININIPADSFNPSDDTEMLERYRENSAESDIEDQMNESCWDEIEGGIFDRERPMIVFFSGNVDHAVIANDEHPLEQENVSTLDQYDADRVSGSVTSKMKSQCISIQPDVECGERTIINDNIYASKDEDNNERVIDSNPEPMVSSMPTGLSHYVEEKNMFVSDENSDSCVEKMERITAETLPCLVTPDRESGRAFELTSETSLTILPNVTSNNPPDSLVTPDRELECSFELTSGTSPTSLPDVTLDELNNPPDIPFLGAAETPSSYLSPRALSPQKMIVGGNTDLVVSGLRPLPDLSDDDSDDGDARRSAIVPLFRATYHSTPEICTCGSDVTEVTSNIDGKEIGGWSAEPRHATLADGANDTDASRYHQFNAVNHLGDEVIPVIKSESYNSTDRSLSSAVSYFSYEDVSVASEESEMCAICLCAYEEGDIRIFSKKCSHDCILEWLIKSQQCPCCRIDMVSKSEIKEISASLIGTERLAQAMAIVNGSGMQEGVPFRARRPRLGRHFLSVARSPMRLSFSAGQSSPSATRSRAVTHFNNAVNLHTSPSTRTDVTNTHSRDWIWTNRFVDEAQPRTINPSRSSDAIMNPHESHQSNTESVSGIPTTVGGISMHSSTAGSLFSANNSIFHDHWQQTRTVPSTPNSSQNVSIFHNSWQQPRVAHSTRRNSNNPVQLHISSAHPYWRQRVPSNSESNLPVISLPAI</sequence>
<protein>
    <recommendedName>
        <fullName evidence="8">RING-type domain-containing protein</fullName>
    </recommendedName>
</protein>
<feature type="transmembrane region" description="Helical" evidence="5">
    <location>
        <begin position="86"/>
        <end position="111"/>
    </location>
</feature>
<comment type="caution">
    <text evidence="6">The sequence shown here is derived from an EMBL/GenBank/DDBJ whole genome shotgun (WGS) entry which is preliminary data.</text>
</comment>
<evidence type="ECO:0000256" key="3">
    <source>
        <dbReference type="ARBA" id="ARBA00022833"/>
    </source>
</evidence>
<evidence type="ECO:0008006" key="8">
    <source>
        <dbReference type="Google" id="ProtNLM"/>
    </source>
</evidence>
<evidence type="ECO:0000313" key="7">
    <source>
        <dbReference type="Proteomes" id="UP001530377"/>
    </source>
</evidence>
<evidence type="ECO:0000313" key="6">
    <source>
        <dbReference type="EMBL" id="KAL3822210.1"/>
    </source>
</evidence>
<keyword evidence="5" id="KW-0472">Membrane</keyword>
<proteinExistence type="predicted"/>
<dbReference type="Gene3D" id="3.30.40.10">
    <property type="entry name" value="Zinc/RING finger domain, C3HC4 (zinc finger)"/>
    <property type="match status" value="1"/>
</dbReference>
<keyword evidence="2" id="KW-0863">Zinc-finger</keyword>
<keyword evidence="7" id="KW-1185">Reference proteome</keyword>
<keyword evidence="5" id="KW-0812">Transmembrane</keyword>
<dbReference type="InterPro" id="IPR053238">
    <property type="entry name" value="RING-H2_zinc_finger"/>
</dbReference>
<dbReference type="SUPFAM" id="SSF57850">
    <property type="entry name" value="RING/U-box"/>
    <property type="match status" value="1"/>
</dbReference>
<accession>A0ABD3SCL8</accession>
<evidence type="ECO:0000256" key="2">
    <source>
        <dbReference type="ARBA" id="ARBA00022771"/>
    </source>
</evidence>
<organism evidence="6 7">
    <name type="scientific">Cyclostephanos tholiformis</name>
    <dbReference type="NCBI Taxonomy" id="382380"/>
    <lineage>
        <taxon>Eukaryota</taxon>
        <taxon>Sar</taxon>
        <taxon>Stramenopiles</taxon>
        <taxon>Ochrophyta</taxon>
        <taxon>Bacillariophyta</taxon>
        <taxon>Coscinodiscophyceae</taxon>
        <taxon>Thalassiosirophycidae</taxon>
        <taxon>Stephanodiscales</taxon>
        <taxon>Stephanodiscaceae</taxon>
        <taxon>Cyclostephanos</taxon>
    </lineage>
</organism>
<keyword evidence="5" id="KW-1133">Transmembrane helix</keyword>
<dbReference type="InterPro" id="IPR013083">
    <property type="entry name" value="Znf_RING/FYVE/PHD"/>
</dbReference>
<dbReference type="PANTHER" id="PTHR14155">
    <property type="entry name" value="RING FINGER DOMAIN-CONTAINING"/>
    <property type="match status" value="1"/>
</dbReference>
<dbReference type="GO" id="GO:0008270">
    <property type="term" value="F:zinc ion binding"/>
    <property type="evidence" value="ECO:0007669"/>
    <property type="project" value="UniProtKB-KW"/>
</dbReference>
<dbReference type="EMBL" id="JALLPB020000071">
    <property type="protein sequence ID" value="KAL3822210.1"/>
    <property type="molecule type" value="Genomic_DNA"/>
</dbReference>
<keyword evidence="1" id="KW-0479">Metal-binding</keyword>
<dbReference type="Proteomes" id="UP001530377">
    <property type="component" value="Unassembled WGS sequence"/>
</dbReference>
<feature type="compositionally biased region" description="Polar residues" evidence="4">
    <location>
        <begin position="751"/>
        <end position="761"/>
    </location>
</feature>
<dbReference type="PANTHER" id="PTHR14155:SF627">
    <property type="entry name" value="OS06G0192800 PROTEIN"/>
    <property type="match status" value="1"/>
</dbReference>